<dbReference type="PANTHER" id="PTHR10357:SF213">
    <property type="entry name" value="ALPHA AMYLASE CATALYTIC REGION"/>
    <property type="match status" value="1"/>
</dbReference>
<dbReference type="KEGG" id="abat:CFX1CAM_2265"/>
<keyword evidence="3" id="KW-1185">Reference proteome</keyword>
<dbReference type="Pfam" id="PF00128">
    <property type="entry name" value="Alpha-amylase"/>
    <property type="match status" value="1"/>
</dbReference>
<keyword evidence="2" id="KW-0328">Glycosyltransferase</keyword>
<accession>A0A1Y6KBC6</accession>
<dbReference type="Gene3D" id="3.90.400.10">
    <property type="entry name" value="Oligo-1,6-glucosidase, Domain 2"/>
    <property type="match status" value="1"/>
</dbReference>
<dbReference type="InterPro" id="IPR045857">
    <property type="entry name" value="O16G_dom_2"/>
</dbReference>
<name>A0A1Y6KBC6_9CHLR</name>
<dbReference type="Gene3D" id="1.10.1740.10">
    <property type="match status" value="1"/>
</dbReference>
<dbReference type="InterPro" id="IPR017853">
    <property type="entry name" value="GH"/>
</dbReference>
<proteinExistence type="predicted"/>
<dbReference type="SUPFAM" id="SSF51445">
    <property type="entry name" value="(Trans)glycosidases"/>
    <property type="match status" value="1"/>
</dbReference>
<dbReference type="AlphaFoldDB" id="A0A1Y6KBC6"/>
<evidence type="ECO:0000259" key="1">
    <source>
        <dbReference type="SMART" id="SM00642"/>
    </source>
</evidence>
<dbReference type="Proteomes" id="UP000195514">
    <property type="component" value="Chromosome I"/>
</dbReference>
<evidence type="ECO:0000313" key="3">
    <source>
        <dbReference type="Proteomes" id="UP000195514"/>
    </source>
</evidence>
<dbReference type="GO" id="GO:0047669">
    <property type="term" value="F:amylosucrase activity"/>
    <property type="evidence" value="ECO:0007669"/>
    <property type="project" value="UniProtKB-EC"/>
</dbReference>
<dbReference type="SUPFAM" id="SSF51011">
    <property type="entry name" value="Glycosyl hydrolase domain"/>
    <property type="match status" value="1"/>
</dbReference>
<dbReference type="SMART" id="SM00642">
    <property type="entry name" value="Aamy"/>
    <property type="match status" value="1"/>
</dbReference>
<dbReference type="InterPro" id="IPR013780">
    <property type="entry name" value="Glyco_hydro_b"/>
</dbReference>
<feature type="domain" description="Glycosyl hydrolase family 13 catalytic" evidence="1">
    <location>
        <begin position="115"/>
        <end position="549"/>
    </location>
</feature>
<reference evidence="3" key="1">
    <citation type="submission" date="2017-05" db="EMBL/GenBank/DDBJ databases">
        <authorList>
            <person name="Kirkegaard R."/>
            <person name="Mcilroy J S."/>
        </authorList>
    </citation>
    <scope>NUCLEOTIDE SEQUENCE [LARGE SCALE GENOMIC DNA]</scope>
</reference>
<dbReference type="InterPro" id="IPR044077">
    <property type="entry name" value="Amylosucrase"/>
</dbReference>
<dbReference type="GO" id="GO:0005975">
    <property type="term" value="P:carbohydrate metabolic process"/>
    <property type="evidence" value="ECO:0007669"/>
    <property type="project" value="InterPro"/>
</dbReference>
<dbReference type="PANTHER" id="PTHR10357">
    <property type="entry name" value="ALPHA-AMYLASE FAMILY MEMBER"/>
    <property type="match status" value="1"/>
</dbReference>
<keyword evidence="2" id="KW-0808">Transferase</keyword>
<protein>
    <submittedName>
        <fullName evidence="2">Amylosucrase</fullName>
        <ecNumber evidence="2">2.4.1.4</ecNumber>
    </submittedName>
</protein>
<gene>
    <name evidence="2" type="primary">ams</name>
    <name evidence="2" type="ORF">CFX1CAM_2265</name>
</gene>
<sequence length="654" mass="74565">MVKTMSEHEPIFLAQRTLERLQPRLETEFSAYAAQNPRAWGQFQTRLKQHFPRLFQILLHLYGNQYDFFYHIEVLLRLMAHAWTARDAELQALDAAREEHPNWFQSHQMLGGVCYTDLFAGNLAGIREKIPYFKTLGLTILHLMPLFKSPEGENDGGYAISSYREVDPRLGTMEELRALAKELRAEGISLVLDFVFNHTSSEHEWAVKARAGNPVYQDYYRMYPNRQMPDAYEAHLREIFPDEHPGAFTYFDDIDQWVWTTFHSNQWDLNYANPEVFNQMANEMLFLANQGVEVLRLDAVAFIWKELGTTCENLPEAHMLIQAFNAIARIAAPALLFKSEAIVHPDEVAKYIHSEECQLSYNPLLMALLWNSLATREVDLLHYSMSNRFALPPGCAWVNYVRCHDDIGWTFSDEDASALGINAFDHRQFLNAFFTGVFEGSFGRGLPFQENPKTRDARISGTCASLAGLEKAITEETEVEVDIAIRRILLIHNVILSIGGIPLIYLGDEVGTLNDYSYRQNPAKADDSRWVHRPEADPELYALSTDESTISGKIFHGLRNLIELRKSTPIIQQGLPEFIDSGNPHVFAYRHADEATNILFLNNFSDQPQTVSNNVLRLCNLAFPLVDMVSGTVINGDSVLSLAPCQYLWLQSES</sequence>
<dbReference type="Gene3D" id="3.20.20.80">
    <property type="entry name" value="Glycosidases"/>
    <property type="match status" value="1"/>
</dbReference>
<dbReference type="Gene3D" id="2.60.40.1180">
    <property type="entry name" value="Golgi alpha-mannosidase II"/>
    <property type="match status" value="1"/>
</dbReference>
<dbReference type="EC" id="2.4.1.4" evidence="2"/>
<evidence type="ECO:0000313" key="2">
    <source>
        <dbReference type="EMBL" id="SMX55330.1"/>
    </source>
</evidence>
<organism evidence="2 3">
    <name type="scientific">Candidatus Brevifilum fermentans</name>
    <dbReference type="NCBI Taxonomy" id="1986204"/>
    <lineage>
        <taxon>Bacteria</taxon>
        <taxon>Bacillati</taxon>
        <taxon>Chloroflexota</taxon>
        <taxon>Anaerolineae</taxon>
        <taxon>Anaerolineales</taxon>
        <taxon>Anaerolineaceae</taxon>
        <taxon>Candidatus Brevifilum</taxon>
    </lineage>
</organism>
<dbReference type="EMBL" id="LT859958">
    <property type="protein sequence ID" value="SMX55330.1"/>
    <property type="molecule type" value="Genomic_DNA"/>
</dbReference>
<dbReference type="InterPro" id="IPR006047">
    <property type="entry name" value="GH13_cat_dom"/>
</dbReference>
<dbReference type="CDD" id="cd11324">
    <property type="entry name" value="AmyAc_Amylosucrase"/>
    <property type="match status" value="1"/>
</dbReference>